<gene>
    <name evidence="5" type="ORF">ERS852473_01314</name>
</gene>
<dbReference type="SUPFAM" id="SSF54862">
    <property type="entry name" value="4Fe-4S ferredoxins"/>
    <property type="match status" value="1"/>
</dbReference>
<accession>A0ABM9UQ31</accession>
<dbReference type="Pfam" id="PF00037">
    <property type="entry name" value="Fer4"/>
    <property type="match status" value="2"/>
</dbReference>
<sequence length="492" mass="55038">MEKDTNKKHIKFDTSVQILKYEVLKRVAENAFNDTLDKNILSIAKEVVDDLNPNVRCCIYKERAIVQERIKVALGGDKLNDNVIEVIDIACDECSINRFIVTNACRGCLAKKCQESCRFGAISFDSKKSKIDYSKCKECGKCKEACPYDAIAEVRRPCMKSCYPKALSYNTESKKAVIDNNKCIQCGACVINCPFGAIMDKSSIVDVINLIKDNSKKVYAIIAPAIASQFKGNHINKVITAIKTLGFDDVLEVALGADLVALHEFNEFANYGEESFLTSSCCPSFVSFIEKKFPMLKDNISNTVSPMIAIARLIKKTDENSNIVFIGPCIAKKMEILREEIKGEVNYVMTFEELLAMLDAKDICIDKCVDGMSENGSLYGRMFARSGGVLEAIKHVVNEYGQDIYFNPQSANGIKECDAKLMQAKFKRIQCNFLEGMICTGGCINGPGTLNHDIKNNKEVDIYGKESDYQNIKDSTEKYNDLMLDLKKYKDR</sequence>
<dbReference type="PROSITE" id="PS51379">
    <property type="entry name" value="4FE4S_FER_2"/>
    <property type="match status" value="2"/>
</dbReference>
<evidence type="ECO:0000259" key="4">
    <source>
        <dbReference type="PROSITE" id="PS51379"/>
    </source>
</evidence>
<comment type="caution">
    <text evidence="5">The sequence shown here is derived from an EMBL/GenBank/DDBJ whole genome shotgun (WGS) entry which is preliminary data.</text>
</comment>
<dbReference type="RefSeq" id="WP_055258814.1">
    <property type="nucleotide sequence ID" value="NZ_CABIXL010000004.1"/>
</dbReference>
<evidence type="ECO:0000313" key="5">
    <source>
        <dbReference type="EMBL" id="CUN88047.1"/>
    </source>
</evidence>
<feature type="domain" description="4Fe-4S ferredoxin-type" evidence="4">
    <location>
        <begin position="127"/>
        <end position="156"/>
    </location>
</feature>
<reference evidence="5 6" key="1">
    <citation type="submission" date="2015-09" db="EMBL/GenBank/DDBJ databases">
        <authorList>
            <consortium name="Pathogen Informatics"/>
        </authorList>
    </citation>
    <scope>NUCLEOTIDE SEQUENCE [LARGE SCALE GENOMIC DNA]</scope>
    <source>
        <strain evidence="5 6">2789STDY5834858</strain>
    </source>
</reference>
<keyword evidence="6" id="KW-1185">Reference proteome</keyword>
<dbReference type="InterPro" id="IPR027631">
    <property type="entry name" value="Mono_FeFe_hydrog"/>
</dbReference>
<evidence type="ECO:0000256" key="3">
    <source>
        <dbReference type="ARBA" id="ARBA00023014"/>
    </source>
</evidence>
<dbReference type="EMBL" id="CYZR01000004">
    <property type="protein sequence ID" value="CUN88047.1"/>
    <property type="molecule type" value="Genomic_DNA"/>
</dbReference>
<keyword evidence="3" id="KW-0411">Iron-sulfur</keyword>
<protein>
    <submittedName>
        <fullName evidence="5">Iron hydrogenase 1</fullName>
        <ecNumber evidence="5">1.12.7.2</ecNumber>
    </submittedName>
</protein>
<keyword evidence="2" id="KW-0408">Iron</keyword>
<organism evidence="5 6">
    <name type="scientific">Sarcina ventriculi</name>
    <name type="common">Clostridium ventriculi</name>
    <dbReference type="NCBI Taxonomy" id="1267"/>
    <lineage>
        <taxon>Bacteria</taxon>
        <taxon>Bacillati</taxon>
        <taxon>Bacillota</taxon>
        <taxon>Clostridia</taxon>
        <taxon>Eubacteriales</taxon>
        <taxon>Clostridiaceae</taxon>
        <taxon>Sarcina</taxon>
    </lineage>
</organism>
<proteinExistence type="predicted"/>
<keyword evidence="5" id="KW-0560">Oxidoreductase</keyword>
<dbReference type="GO" id="GO:0008901">
    <property type="term" value="F:ferredoxin hydrogenase activity"/>
    <property type="evidence" value="ECO:0007669"/>
    <property type="project" value="UniProtKB-EC"/>
</dbReference>
<dbReference type="SUPFAM" id="SSF53920">
    <property type="entry name" value="Fe-only hydrogenase"/>
    <property type="match status" value="1"/>
</dbReference>
<dbReference type="InterPro" id="IPR050340">
    <property type="entry name" value="Cytosolic_Fe-S_CAF"/>
</dbReference>
<evidence type="ECO:0000256" key="1">
    <source>
        <dbReference type="ARBA" id="ARBA00022723"/>
    </source>
</evidence>
<evidence type="ECO:0000313" key="6">
    <source>
        <dbReference type="Proteomes" id="UP000095488"/>
    </source>
</evidence>
<dbReference type="InterPro" id="IPR004108">
    <property type="entry name" value="Fe_hydrogenase_lsu_C"/>
</dbReference>
<dbReference type="Gene3D" id="3.40.950.10">
    <property type="entry name" value="Fe-only Hydrogenase (Larger Subunit), Chain L, domain 3"/>
    <property type="match status" value="1"/>
</dbReference>
<dbReference type="InterPro" id="IPR009016">
    <property type="entry name" value="Fe_hydrogenase"/>
</dbReference>
<dbReference type="InterPro" id="IPR017900">
    <property type="entry name" value="4Fe4S_Fe_S_CS"/>
</dbReference>
<dbReference type="Proteomes" id="UP000095488">
    <property type="component" value="Unassembled WGS sequence"/>
</dbReference>
<name>A0ABM9UQ31_SARVE</name>
<dbReference type="InterPro" id="IPR017896">
    <property type="entry name" value="4Fe4S_Fe-S-bd"/>
</dbReference>
<dbReference type="EC" id="1.12.7.2" evidence="5"/>
<feature type="domain" description="4Fe-4S ferredoxin-type" evidence="4">
    <location>
        <begin position="174"/>
        <end position="203"/>
    </location>
</feature>
<evidence type="ECO:0000256" key="2">
    <source>
        <dbReference type="ARBA" id="ARBA00023004"/>
    </source>
</evidence>
<dbReference type="PANTHER" id="PTHR11615">
    <property type="entry name" value="NITRATE, FORMATE, IRON DEHYDROGENASE"/>
    <property type="match status" value="1"/>
</dbReference>
<dbReference type="Gene3D" id="3.30.70.20">
    <property type="match status" value="2"/>
</dbReference>
<dbReference type="PROSITE" id="PS00198">
    <property type="entry name" value="4FE4S_FER_1"/>
    <property type="match status" value="2"/>
</dbReference>
<dbReference type="Pfam" id="PF02906">
    <property type="entry name" value="Fe_hyd_lg_C"/>
    <property type="match status" value="1"/>
</dbReference>
<keyword evidence="1" id="KW-0479">Metal-binding</keyword>
<dbReference type="NCBIfam" id="TIGR04105">
    <property type="entry name" value="FeFe_hydrog_B1"/>
    <property type="match status" value="1"/>
</dbReference>